<dbReference type="EMBL" id="RCMI01001640">
    <property type="protein sequence ID" value="KAG2882750.1"/>
    <property type="molecule type" value="Genomic_DNA"/>
</dbReference>
<comment type="caution">
    <text evidence="7">The sequence shown here is derived from an EMBL/GenBank/DDBJ whole genome shotgun (WGS) entry which is preliminary data.</text>
</comment>
<dbReference type="Proteomes" id="UP000760860">
    <property type="component" value="Unassembled WGS sequence"/>
</dbReference>
<keyword evidence="8" id="KW-1185">Reference proteome</keyword>
<accession>A0A329RE54</accession>
<reference evidence="2" key="2">
    <citation type="submission" date="2018-10" db="EMBL/GenBank/DDBJ databases">
        <title>Effector identification in a new, highly contiguous assembly of the strawberry crown rot pathogen Phytophthora cactorum.</title>
        <authorList>
            <person name="Armitage A.D."/>
            <person name="Nellist C.F."/>
            <person name="Bates H."/>
            <person name="Vickerstaff R.J."/>
            <person name="Harrison R.J."/>
        </authorList>
    </citation>
    <scope>NUCLEOTIDE SEQUENCE</scope>
    <source>
        <strain evidence="2">15-7</strain>
        <strain evidence="3">4032</strain>
        <strain evidence="4">4040</strain>
        <strain evidence="5">P415</strain>
        <strain evidence="6">P421</strain>
    </source>
</reference>
<proteinExistence type="predicted"/>
<name>A0A329RE54_9STRA</name>
<evidence type="ECO:0000313" key="3">
    <source>
        <dbReference type="EMBL" id="KAG2882750.1"/>
    </source>
</evidence>
<evidence type="ECO:0000313" key="8">
    <source>
        <dbReference type="Proteomes" id="UP000251314"/>
    </source>
</evidence>
<organism evidence="7 8">
    <name type="scientific">Phytophthora cactorum</name>
    <dbReference type="NCBI Taxonomy" id="29920"/>
    <lineage>
        <taxon>Eukaryota</taxon>
        <taxon>Sar</taxon>
        <taxon>Stramenopiles</taxon>
        <taxon>Oomycota</taxon>
        <taxon>Peronosporomycetes</taxon>
        <taxon>Peronosporales</taxon>
        <taxon>Peronosporaceae</taxon>
        <taxon>Phytophthora</taxon>
    </lineage>
</organism>
<evidence type="ECO:0000313" key="5">
    <source>
        <dbReference type="EMBL" id="KAG2960000.1"/>
    </source>
</evidence>
<evidence type="ECO:0000313" key="7">
    <source>
        <dbReference type="EMBL" id="RAW22651.1"/>
    </source>
</evidence>
<evidence type="ECO:0000313" key="4">
    <source>
        <dbReference type="EMBL" id="KAG2887326.1"/>
    </source>
</evidence>
<reference evidence="7 8" key="1">
    <citation type="submission" date="2018-01" db="EMBL/GenBank/DDBJ databases">
        <title>Draft genome of the strawberry crown rot pathogen Phytophthora cactorum.</title>
        <authorList>
            <person name="Armitage A.D."/>
            <person name="Lysoe E."/>
            <person name="Nellist C.F."/>
            <person name="Harrison R.J."/>
            <person name="Brurberg M.B."/>
        </authorList>
    </citation>
    <scope>NUCLEOTIDE SEQUENCE [LARGE SCALE GENOMIC DNA]</scope>
    <source>
        <strain evidence="7 8">10300</strain>
    </source>
</reference>
<feature type="compositionally biased region" description="Basic and acidic residues" evidence="1">
    <location>
        <begin position="112"/>
        <end position="121"/>
    </location>
</feature>
<dbReference type="Proteomes" id="UP000251314">
    <property type="component" value="Unassembled WGS sequence"/>
</dbReference>
<dbReference type="EMBL" id="RCMK01001881">
    <property type="protein sequence ID" value="KAG2887326.1"/>
    <property type="molecule type" value="Genomic_DNA"/>
</dbReference>
<dbReference type="Proteomes" id="UP000774804">
    <property type="component" value="Unassembled WGS sequence"/>
</dbReference>
<dbReference type="VEuPathDB" id="FungiDB:PC110_g20906"/>
<protein>
    <submittedName>
        <fullName evidence="7">Uncharacterized protein</fullName>
    </submittedName>
</protein>
<dbReference type="Proteomes" id="UP000735874">
    <property type="component" value="Unassembled WGS sequence"/>
</dbReference>
<dbReference type="AlphaFoldDB" id="A0A329RE54"/>
<evidence type="ECO:0000313" key="2">
    <source>
        <dbReference type="EMBL" id="KAG2819958.1"/>
    </source>
</evidence>
<evidence type="ECO:0000256" key="1">
    <source>
        <dbReference type="SAM" id="MobiDB-lite"/>
    </source>
</evidence>
<sequence>MEIKYEEGSDLTDFFLKLENAMKAASEATKSGMTEGQKSLYLFHSMPKSWKNDLRIWKGQQKYIPYADLKQSIEDKVRDIQAQERYALSKGTPETSATKNERALVTTGPPDQHNHEPHGGDVRSTTSQHPSMPRPAEGLAKWRSESWYGLACQLCG</sequence>
<dbReference type="OrthoDB" id="91303at2759"/>
<feature type="region of interest" description="Disordered" evidence="1">
    <location>
        <begin position="86"/>
        <end position="139"/>
    </location>
</feature>
<dbReference type="EMBL" id="RCMV01002032">
    <property type="protein sequence ID" value="KAG3204921.1"/>
    <property type="molecule type" value="Genomic_DNA"/>
</dbReference>
<dbReference type="Proteomes" id="UP000697107">
    <property type="component" value="Unassembled WGS sequence"/>
</dbReference>
<gene>
    <name evidence="7" type="ORF">PC110_g20906</name>
    <name evidence="2" type="ORF">PC113_g22666</name>
    <name evidence="3" type="ORF">PC115_g21870</name>
    <name evidence="4" type="ORF">PC117_g25187</name>
    <name evidence="5" type="ORF">PC118_g22736</name>
    <name evidence="6" type="ORF">PC129_g22313</name>
</gene>
<dbReference type="Proteomes" id="UP000736787">
    <property type="component" value="Unassembled WGS sequence"/>
</dbReference>
<dbReference type="EMBL" id="RCML01001867">
    <property type="protein sequence ID" value="KAG2960000.1"/>
    <property type="molecule type" value="Genomic_DNA"/>
</dbReference>
<dbReference type="EMBL" id="RCMG01001787">
    <property type="protein sequence ID" value="KAG2819958.1"/>
    <property type="molecule type" value="Genomic_DNA"/>
</dbReference>
<evidence type="ECO:0000313" key="6">
    <source>
        <dbReference type="EMBL" id="KAG3204921.1"/>
    </source>
</evidence>
<dbReference type="EMBL" id="MJFZ01001247">
    <property type="protein sequence ID" value="RAW22651.1"/>
    <property type="molecule type" value="Genomic_DNA"/>
</dbReference>